<organism evidence="2 3">
    <name type="scientific">Merdimmobilis hominis</name>
    <dbReference type="NCBI Taxonomy" id="2897707"/>
    <lineage>
        <taxon>Bacteria</taxon>
        <taxon>Bacillati</taxon>
        <taxon>Bacillota</taxon>
        <taxon>Clostridia</taxon>
        <taxon>Eubacteriales</taxon>
        <taxon>Oscillospiraceae</taxon>
        <taxon>Merdimmobilis</taxon>
    </lineage>
</organism>
<dbReference type="InterPro" id="IPR038503">
    <property type="entry name" value="SpoIIIAH_sf"/>
</dbReference>
<evidence type="ECO:0000256" key="1">
    <source>
        <dbReference type="SAM" id="Phobius"/>
    </source>
</evidence>
<dbReference type="AlphaFoldDB" id="A0A939BDB7"/>
<keyword evidence="1" id="KW-0472">Membrane</keyword>
<reference evidence="2" key="1">
    <citation type="submission" date="2020-08" db="EMBL/GenBank/DDBJ databases">
        <authorList>
            <person name="Cejkova D."/>
            <person name="Kubasova T."/>
            <person name="Jahodarova E."/>
            <person name="Rychlik I."/>
        </authorList>
    </citation>
    <scope>NUCLEOTIDE SEQUENCE</scope>
    <source>
        <strain evidence="2">An559</strain>
    </source>
</reference>
<comment type="caution">
    <text evidence="2">The sequence shown here is derived from an EMBL/GenBank/DDBJ whole genome shotgun (WGS) entry which is preliminary data.</text>
</comment>
<proteinExistence type="predicted"/>
<sequence>MKANVIIGKKQIIITSLVLILGAAIYLNWQFADVPQADLETGVSITEEQSTDTQETAGEASGDDQKVLGEAALVNAQTMSTEEYFASARLARDKARDEAVETISSILDDETLSEVDKKEANAKALAMTDMIEAESRMENLIKAKGFTDCMVYLSETGANVVVKSEGLTQSQATQIKNIVVSEGSVKGENISITEIK</sequence>
<dbReference type="InterPro" id="IPR024232">
    <property type="entry name" value="SpoIIIAH"/>
</dbReference>
<dbReference type="EMBL" id="JACJKY010000001">
    <property type="protein sequence ID" value="MBM6919691.1"/>
    <property type="molecule type" value="Genomic_DNA"/>
</dbReference>
<keyword evidence="1" id="KW-1133">Transmembrane helix</keyword>
<dbReference type="Pfam" id="PF12685">
    <property type="entry name" value="SpoIIIAH"/>
    <property type="match status" value="1"/>
</dbReference>
<evidence type="ECO:0000313" key="3">
    <source>
        <dbReference type="Proteomes" id="UP000774750"/>
    </source>
</evidence>
<keyword evidence="1" id="KW-0812">Transmembrane</keyword>
<dbReference type="Proteomes" id="UP000774750">
    <property type="component" value="Unassembled WGS sequence"/>
</dbReference>
<evidence type="ECO:0000313" key="2">
    <source>
        <dbReference type="EMBL" id="MBM6919691.1"/>
    </source>
</evidence>
<feature type="transmembrane region" description="Helical" evidence="1">
    <location>
        <begin position="12"/>
        <end position="29"/>
    </location>
</feature>
<protein>
    <submittedName>
        <fullName evidence="2">SpoIIIAH-like family protein</fullName>
    </submittedName>
</protein>
<reference evidence="2" key="2">
    <citation type="journal article" date="2021" name="Sci. Rep.">
        <title>The distribution of antibiotic resistance genes in chicken gut microbiota commensals.</title>
        <authorList>
            <person name="Juricova H."/>
            <person name="Matiasovicova J."/>
            <person name="Kubasova T."/>
            <person name="Cejkova D."/>
            <person name="Rychlik I."/>
        </authorList>
    </citation>
    <scope>NUCLEOTIDE SEQUENCE</scope>
    <source>
        <strain evidence="2">An559</strain>
    </source>
</reference>
<keyword evidence="3" id="KW-1185">Reference proteome</keyword>
<accession>A0A939BDB7</accession>
<dbReference type="RefSeq" id="WP_204443701.1">
    <property type="nucleotide sequence ID" value="NZ_JACJKY010000001.1"/>
</dbReference>
<name>A0A939BDB7_9FIRM</name>
<dbReference type="Gene3D" id="1.10.287.4300">
    <property type="entry name" value="Stage III sporulation protein AH-like"/>
    <property type="match status" value="1"/>
</dbReference>
<gene>
    <name evidence="2" type="ORF">H6A12_00720</name>
</gene>